<dbReference type="GO" id="GO:0008168">
    <property type="term" value="F:methyltransferase activity"/>
    <property type="evidence" value="ECO:0007669"/>
    <property type="project" value="UniProtKB-KW"/>
</dbReference>
<dbReference type="GO" id="GO:0032259">
    <property type="term" value="P:methylation"/>
    <property type="evidence" value="ECO:0007669"/>
    <property type="project" value="UniProtKB-KW"/>
</dbReference>
<reference evidence="2 3" key="1">
    <citation type="submission" date="2019-09" db="EMBL/GenBank/DDBJ databases">
        <title>Genome sequence of Roseospira marina, one of the more divergent members of the non-sulfur purple photosynthetic bacterial family, the Rhodospirillaceae.</title>
        <authorList>
            <person name="Meyer T."/>
            <person name="Kyndt J."/>
        </authorList>
    </citation>
    <scope>NUCLEOTIDE SEQUENCE [LARGE SCALE GENOMIC DNA]</scope>
    <source>
        <strain evidence="2 3">DSM 15113</strain>
    </source>
</reference>
<keyword evidence="1" id="KW-0812">Transmembrane</keyword>
<organism evidence="2 3">
    <name type="scientific">Roseospira marina</name>
    <dbReference type="NCBI Taxonomy" id="140057"/>
    <lineage>
        <taxon>Bacteria</taxon>
        <taxon>Pseudomonadati</taxon>
        <taxon>Pseudomonadota</taxon>
        <taxon>Alphaproteobacteria</taxon>
        <taxon>Rhodospirillales</taxon>
        <taxon>Rhodospirillaceae</taxon>
        <taxon>Roseospira</taxon>
    </lineage>
</organism>
<dbReference type="Gene3D" id="1.20.120.1630">
    <property type="match status" value="1"/>
</dbReference>
<dbReference type="EMBL" id="VWPJ01000063">
    <property type="protein sequence ID" value="KAA5602191.1"/>
    <property type="molecule type" value="Genomic_DNA"/>
</dbReference>
<feature type="transmembrane region" description="Helical" evidence="1">
    <location>
        <begin position="72"/>
        <end position="91"/>
    </location>
</feature>
<sequence length="203" mass="22429">MDWAAHGLYALAWASFGLGHSVLANASVKRRLHTLGHSYRLAYNAVATVHIALVFAAGHLLLGEAPPFPLPVWARAALFDITGLGVALMLWSARYYDMARLAGTRQLREPDAPEDEDLRLDGPHRYVRHPFYATGLLIVWGLAQDPLGLATALWASVYLVVGAAAEEHRLLRLHGRAYAEYRQRIPGFIPAPLIGRRPLSPQK</sequence>
<keyword evidence="2" id="KW-0808">Transferase</keyword>
<evidence type="ECO:0000256" key="1">
    <source>
        <dbReference type="SAM" id="Phobius"/>
    </source>
</evidence>
<evidence type="ECO:0000313" key="2">
    <source>
        <dbReference type="EMBL" id="KAA5602191.1"/>
    </source>
</evidence>
<dbReference type="AlphaFoldDB" id="A0A5M6I1V8"/>
<dbReference type="RefSeq" id="WP_150064321.1">
    <property type="nucleotide sequence ID" value="NZ_JACHII010000058.1"/>
</dbReference>
<comment type="caution">
    <text evidence="2">The sequence shown here is derived from an EMBL/GenBank/DDBJ whole genome shotgun (WGS) entry which is preliminary data.</text>
</comment>
<accession>A0A5M6I1V8</accession>
<dbReference type="Proteomes" id="UP000324065">
    <property type="component" value="Unassembled WGS sequence"/>
</dbReference>
<keyword evidence="1" id="KW-0472">Membrane</keyword>
<keyword evidence="2" id="KW-0489">Methyltransferase</keyword>
<protein>
    <submittedName>
        <fullName evidence="2">Isoprenylcysteine carboxylmethyltransferase family protein</fullName>
    </submittedName>
</protein>
<keyword evidence="3" id="KW-1185">Reference proteome</keyword>
<name>A0A5M6I1V8_9PROT</name>
<keyword evidence="1" id="KW-1133">Transmembrane helix</keyword>
<gene>
    <name evidence="2" type="ORF">F1188_20555</name>
</gene>
<proteinExistence type="predicted"/>
<feature type="transmembrane region" description="Helical" evidence="1">
    <location>
        <begin position="40"/>
        <end position="60"/>
    </location>
</feature>
<evidence type="ECO:0000313" key="3">
    <source>
        <dbReference type="Proteomes" id="UP000324065"/>
    </source>
</evidence>
<feature type="transmembrane region" description="Helical" evidence="1">
    <location>
        <begin position="6"/>
        <end position="28"/>
    </location>
</feature>
<dbReference type="OrthoDB" id="9789029at2"/>